<dbReference type="Proteomes" id="UP001642540">
    <property type="component" value="Unassembled WGS sequence"/>
</dbReference>
<dbReference type="EMBL" id="CAXLJM020000036">
    <property type="protein sequence ID" value="CAL8105797.1"/>
    <property type="molecule type" value="Genomic_DNA"/>
</dbReference>
<evidence type="ECO:0000313" key="1">
    <source>
        <dbReference type="EMBL" id="CAL8105797.1"/>
    </source>
</evidence>
<organism evidence="1 2">
    <name type="scientific">Orchesella dallaii</name>
    <dbReference type="NCBI Taxonomy" id="48710"/>
    <lineage>
        <taxon>Eukaryota</taxon>
        <taxon>Metazoa</taxon>
        <taxon>Ecdysozoa</taxon>
        <taxon>Arthropoda</taxon>
        <taxon>Hexapoda</taxon>
        <taxon>Collembola</taxon>
        <taxon>Entomobryomorpha</taxon>
        <taxon>Entomobryoidea</taxon>
        <taxon>Orchesellidae</taxon>
        <taxon>Orchesellinae</taxon>
        <taxon>Orchesella</taxon>
    </lineage>
</organism>
<proteinExistence type="predicted"/>
<gene>
    <name evidence="1" type="ORF">ODALV1_LOCUS12188</name>
</gene>
<name>A0ABP1QNH1_9HEXA</name>
<reference evidence="1 2" key="1">
    <citation type="submission" date="2024-08" db="EMBL/GenBank/DDBJ databases">
        <authorList>
            <person name="Cucini C."/>
            <person name="Frati F."/>
        </authorList>
    </citation>
    <scope>NUCLEOTIDE SEQUENCE [LARGE SCALE GENOMIC DNA]</scope>
</reference>
<protein>
    <submittedName>
        <fullName evidence="1">Uncharacterized protein</fullName>
    </submittedName>
</protein>
<keyword evidence="2" id="KW-1185">Reference proteome</keyword>
<sequence length="165" mass="18626">MAYFVKLSVFKTERVVIILFAYLVIIQISRCDLETPYSEKKTCAILYSEDKGKGSKTKISEEKIKIPDVQPRFSSCTGSIKVSLGCKMKMCNAPHLGGTCETLEQGNYYQSNLSRVFEDRLGFVECICLQVPNEKCKCSDIFMKKSSCARAYLEGEDVILVTRPM</sequence>
<dbReference type="Gene3D" id="2.60.20.10">
    <property type="entry name" value="Crystallins"/>
    <property type="match status" value="1"/>
</dbReference>
<accession>A0ABP1QNH1</accession>
<dbReference type="SUPFAM" id="SSF49695">
    <property type="entry name" value="gamma-Crystallin-like"/>
    <property type="match status" value="1"/>
</dbReference>
<dbReference type="InterPro" id="IPR011024">
    <property type="entry name" value="G_crystallin-like"/>
</dbReference>
<comment type="caution">
    <text evidence="1">The sequence shown here is derived from an EMBL/GenBank/DDBJ whole genome shotgun (WGS) entry which is preliminary data.</text>
</comment>
<evidence type="ECO:0000313" key="2">
    <source>
        <dbReference type="Proteomes" id="UP001642540"/>
    </source>
</evidence>